<evidence type="ECO:0000259" key="9">
    <source>
        <dbReference type="Pfam" id="PF01035"/>
    </source>
</evidence>
<evidence type="ECO:0000256" key="1">
    <source>
        <dbReference type="ARBA" id="ARBA00001286"/>
    </source>
</evidence>
<comment type="catalytic activity">
    <reaction evidence="1 8">
        <text>a 4-O-methyl-thymidine in DNA + L-cysteinyl-[protein] = a thymidine in DNA + S-methyl-L-cysteinyl-[protein]</text>
        <dbReference type="Rhea" id="RHEA:53428"/>
        <dbReference type="Rhea" id="RHEA-COMP:10131"/>
        <dbReference type="Rhea" id="RHEA-COMP:10132"/>
        <dbReference type="Rhea" id="RHEA-COMP:13555"/>
        <dbReference type="Rhea" id="RHEA-COMP:13556"/>
        <dbReference type="ChEBI" id="CHEBI:29950"/>
        <dbReference type="ChEBI" id="CHEBI:82612"/>
        <dbReference type="ChEBI" id="CHEBI:137386"/>
        <dbReference type="ChEBI" id="CHEBI:137387"/>
        <dbReference type="EC" id="2.1.1.63"/>
    </reaction>
</comment>
<dbReference type="SUPFAM" id="SSF53155">
    <property type="entry name" value="Methylated DNA-protein cysteine methyltransferase domain"/>
    <property type="match status" value="1"/>
</dbReference>
<keyword evidence="6 8" id="KW-0234">DNA repair</keyword>
<evidence type="ECO:0000256" key="6">
    <source>
        <dbReference type="ARBA" id="ARBA00023204"/>
    </source>
</evidence>
<dbReference type="Gene3D" id="1.10.10.10">
    <property type="entry name" value="Winged helix-like DNA-binding domain superfamily/Winged helix DNA-binding domain"/>
    <property type="match status" value="1"/>
</dbReference>
<feature type="active site" description="Nucleophile; methyl group acceptor" evidence="8">
    <location>
        <position position="124"/>
    </location>
</feature>
<dbReference type="Pfam" id="PF01035">
    <property type="entry name" value="DNA_binding_1"/>
    <property type="match status" value="1"/>
</dbReference>
<protein>
    <recommendedName>
        <fullName evidence="8">Methylated-DNA--protein-cysteine methyltransferase</fullName>
        <ecNumber evidence="8">2.1.1.63</ecNumber>
    </recommendedName>
    <alternativeName>
        <fullName evidence="8">6-O-methylguanine-DNA methyltransferase</fullName>
        <shortName evidence="8">MGMT</shortName>
    </alternativeName>
    <alternativeName>
        <fullName evidence="8">O-6-methylguanine-DNA-alkyltransferase</fullName>
    </alternativeName>
</protein>
<comment type="miscellaneous">
    <text evidence="8">This enzyme catalyzes only one turnover and therefore is not strictly catalytic. According to one definition, an enzyme is a biocatalyst that acts repeatedly and over many reaction cycles.</text>
</comment>
<dbReference type="InterPro" id="IPR014048">
    <property type="entry name" value="MethylDNA_cys_MeTrfase_DNA-bd"/>
</dbReference>
<comment type="catalytic activity">
    <reaction evidence="7 8">
        <text>a 6-O-methyl-2'-deoxyguanosine in DNA + L-cysteinyl-[protein] = S-methyl-L-cysteinyl-[protein] + a 2'-deoxyguanosine in DNA</text>
        <dbReference type="Rhea" id="RHEA:24000"/>
        <dbReference type="Rhea" id="RHEA-COMP:10131"/>
        <dbReference type="Rhea" id="RHEA-COMP:10132"/>
        <dbReference type="Rhea" id="RHEA-COMP:11367"/>
        <dbReference type="Rhea" id="RHEA-COMP:11368"/>
        <dbReference type="ChEBI" id="CHEBI:29950"/>
        <dbReference type="ChEBI" id="CHEBI:82612"/>
        <dbReference type="ChEBI" id="CHEBI:85445"/>
        <dbReference type="ChEBI" id="CHEBI:85448"/>
        <dbReference type="EC" id="2.1.1.63"/>
    </reaction>
</comment>
<keyword evidence="4 8" id="KW-0808">Transferase</keyword>
<dbReference type="GO" id="GO:0032259">
    <property type="term" value="P:methylation"/>
    <property type="evidence" value="ECO:0007669"/>
    <property type="project" value="UniProtKB-KW"/>
</dbReference>
<dbReference type="Pfam" id="PF02870">
    <property type="entry name" value="Methyltransf_1N"/>
    <property type="match status" value="1"/>
</dbReference>
<accession>A0ABT4IJB4</accession>
<dbReference type="HAMAP" id="MF_00772">
    <property type="entry name" value="OGT"/>
    <property type="match status" value="1"/>
</dbReference>
<organism evidence="11 12">
    <name type="scientific">Methanocorpusculum petauri</name>
    <dbReference type="NCBI Taxonomy" id="3002863"/>
    <lineage>
        <taxon>Archaea</taxon>
        <taxon>Methanobacteriati</taxon>
        <taxon>Methanobacteriota</taxon>
        <taxon>Stenosarchaea group</taxon>
        <taxon>Methanomicrobia</taxon>
        <taxon>Methanomicrobiales</taxon>
        <taxon>Methanocorpusculaceae</taxon>
        <taxon>Methanocorpusculum</taxon>
    </lineage>
</organism>
<keyword evidence="5 8" id="KW-0227">DNA damage</keyword>
<dbReference type="PANTHER" id="PTHR10815:SF5">
    <property type="entry name" value="METHYLATED-DNA--PROTEIN-CYSTEINE METHYLTRANSFERASE"/>
    <property type="match status" value="1"/>
</dbReference>
<reference evidence="11" key="1">
    <citation type="submission" date="2022-12" db="EMBL/GenBank/DDBJ databases">
        <title>Isolation and characterisation of novel Methanocorpusculum spp. from native Australian herbivores indicates the genus is ancestrally host-associated.</title>
        <authorList>
            <person name="Volmer J.G."/>
            <person name="Soo R.M."/>
            <person name="Evans P.N."/>
            <person name="Hoedt E.C."/>
            <person name="Astorga Alsina A.L."/>
            <person name="Woodcroft B.J."/>
            <person name="Tyson G.W."/>
            <person name="Hugenholtz P."/>
            <person name="Morrison M."/>
        </authorList>
    </citation>
    <scope>NUCLEOTIDE SEQUENCE</scope>
    <source>
        <strain evidence="11">MG</strain>
    </source>
</reference>
<dbReference type="InterPro" id="IPR036631">
    <property type="entry name" value="MGMT_N_sf"/>
</dbReference>
<dbReference type="GO" id="GO:0003908">
    <property type="term" value="F:methylated-DNA-[protein]-cysteine S-methyltransferase activity"/>
    <property type="evidence" value="ECO:0007669"/>
    <property type="project" value="UniProtKB-EC"/>
</dbReference>
<dbReference type="Gene3D" id="3.30.160.70">
    <property type="entry name" value="Methylated DNA-protein cysteine methyltransferase domain"/>
    <property type="match status" value="1"/>
</dbReference>
<sequence length="155" mass="17127">MRYMFYYQTPIGNIGIAEENGAVTNLWFPGFPPPVVADLWETPVLKRAGKQLTGYFAGGRHPFTIPLAPEGTAFMQEVWAQLQKIPYGETRTYQEIAVAIGKKNGARAVGMANNKNPIPILIPCHRVIGRNGKLTGYRGGLAVKEKLLRCEGVLR</sequence>
<dbReference type="NCBIfam" id="TIGR00589">
    <property type="entry name" value="ogt"/>
    <property type="match status" value="1"/>
</dbReference>
<dbReference type="RefSeq" id="WP_268925531.1">
    <property type="nucleotide sequence ID" value="NZ_JAPTGB010000021.1"/>
</dbReference>
<evidence type="ECO:0000313" key="12">
    <source>
        <dbReference type="Proteomes" id="UP001141422"/>
    </source>
</evidence>
<dbReference type="Proteomes" id="UP001141422">
    <property type="component" value="Unassembled WGS sequence"/>
</dbReference>
<comment type="function">
    <text evidence="8">Involved in the cellular defense against the biological effects of O6-methylguanine (O6-MeG) and O4-methylthymine (O4-MeT) in DNA. Repairs the methylated nucleobase in DNA by stoichiometrically transferring the methyl group to a cysteine residue in the enzyme. This is a suicide reaction: the enzyme is irreversibly inactivated.</text>
</comment>
<feature type="domain" description="Methylated-DNA-[protein]-cysteine S-methyltransferase DNA binding" evidence="9">
    <location>
        <begin position="74"/>
        <end position="153"/>
    </location>
</feature>
<evidence type="ECO:0000256" key="2">
    <source>
        <dbReference type="ARBA" id="ARBA00022490"/>
    </source>
</evidence>
<dbReference type="PANTHER" id="PTHR10815">
    <property type="entry name" value="METHYLATED-DNA--PROTEIN-CYSTEINE METHYLTRANSFERASE"/>
    <property type="match status" value="1"/>
</dbReference>
<dbReference type="InterPro" id="IPR036217">
    <property type="entry name" value="MethylDNA_cys_MeTrfase_DNAb"/>
</dbReference>
<evidence type="ECO:0000256" key="3">
    <source>
        <dbReference type="ARBA" id="ARBA00022603"/>
    </source>
</evidence>
<keyword evidence="12" id="KW-1185">Reference proteome</keyword>
<evidence type="ECO:0000259" key="10">
    <source>
        <dbReference type="Pfam" id="PF02870"/>
    </source>
</evidence>
<evidence type="ECO:0000256" key="7">
    <source>
        <dbReference type="ARBA" id="ARBA00049348"/>
    </source>
</evidence>
<evidence type="ECO:0000313" key="11">
    <source>
        <dbReference type="EMBL" id="MCZ0861342.1"/>
    </source>
</evidence>
<dbReference type="InterPro" id="IPR023546">
    <property type="entry name" value="MGMT"/>
</dbReference>
<name>A0ABT4IJB4_9EURY</name>
<dbReference type="SUPFAM" id="SSF46767">
    <property type="entry name" value="Methylated DNA-protein cysteine methyltransferase, C-terminal domain"/>
    <property type="match status" value="1"/>
</dbReference>
<dbReference type="CDD" id="cd06445">
    <property type="entry name" value="ATase"/>
    <property type="match status" value="1"/>
</dbReference>
<evidence type="ECO:0000256" key="5">
    <source>
        <dbReference type="ARBA" id="ARBA00022763"/>
    </source>
</evidence>
<dbReference type="InterPro" id="IPR036388">
    <property type="entry name" value="WH-like_DNA-bd_sf"/>
</dbReference>
<dbReference type="InterPro" id="IPR001497">
    <property type="entry name" value="MethylDNA_cys_MeTrfase_AS"/>
</dbReference>
<comment type="similarity">
    <text evidence="8">Belongs to the MGMT family.</text>
</comment>
<keyword evidence="2 8" id="KW-0963">Cytoplasm</keyword>
<proteinExistence type="inferred from homology"/>
<dbReference type="EC" id="2.1.1.63" evidence="8"/>
<comment type="caution">
    <text evidence="11">The sequence shown here is derived from an EMBL/GenBank/DDBJ whole genome shotgun (WGS) entry which is preliminary data.</text>
</comment>
<dbReference type="PROSITE" id="PS00374">
    <property type="entry name" value="MGMT"/>
    <property type="match status" value="1"/>
</dbReference>
<keyword evidence="3 8" id="KW-0489">Methyltransferase</keyword>
<gene>
    <name evidence="8" type="primary">ogt</name>
    <name evidence="11" type="ORF">O0S10_08935</name>
</gene>
<dbReference type="InterPro" id="IPR008332">
    <property type="entry name" value="MethylG_MeTrfase_N"/>
</dbReference>
<dbReference type="EMBL" id="JAPTGB010000021">
    <property type="protein sequence ID" value="MCZ0861342.1"/>
    <property type="molecule type" value="Genomic_DNA"/>
</dbReference>
<evidence type="ECO:0000256" key="8">
    <source>
        <dbReference type="HAMAP-Rule" id="MF_00772"/>
    </source>
</evidence>
<feature type="domain" description="Methylguanine DNA methyltransferase ribonuclease-like" evidence="10">
    <location>
        <begin position="5"/>
        <end position="69"/>
    </location>
</feature>
<evidence type="ECO:0000256" key="4">
    <source>
        <dbReference type="ARBA" id="ARBA00022679"/>
    </source>
</evidence>
<comment type="subcellular location">
    <subcellularLocation>
        <location evidence="8">Cytoplasm</location>
    </subcellularLocation>
</comment>